<evidence type="ECO:0000313" key="1">
    <source>
        <dbReference type="EMBL" id="PBK66579.1"/>
    </source>
</evidence>
<protein>
    <submittedName>
        <fullName evidence="1">Uncharacterized protein</fullName>
    </submittedName>
</protein>
<organism evidence="1 2">
    <name type="scientific">Armillaria solidipes</name>
    <dbReference type="NCBI Taxonomy" id="1076256"/>
    <lineage>
        <taxon>Eukaryota</taxon>
        <taxon>Fungi</taxon>
        <taxon>Dikarya</taxon>
        <taxon>Basidiomycota</taxon>
        <taxon>Agaricomycotina</taxon>
        <taxon>Agaricomycetes</taxon>
        <taxon>Agaricomycetidae</taxon>
        <taxon>Agaricales</taxon>
        <taxon>Marasmiineae</taxon>
        <taxon>Physalacriaceae</taxon>
        <taxon>Armillaria</taxon>
    </lineage>
</organism>
<dbReference type="AlphaFoldDB" id="A0A2H3B6P1"/>
<dbReference type="InterPro" id="IPR012337">
    <property type="entry name" value="RNaseH-like_sf"/>
</dbReference>
<keyword evidence="2" id="KW-1185">Reference proteome</keyword>
<proteinExistence type="predicted"/>
<name>A0A2H3B6P1_9AGAR</name>
<evidence type="ECO:0000313" key="2">
    <source>
        <dbReference type="Proteomes" id="UP000218334"/>
    </source>
</evidence>
<feature type="non-terminal residue" evidence="1">
    <location>
        <position position="1"/>
    </location>
</feature>
<gene>
    <name evidence="1" type="ORF">ARMSODRAFT_890414</name>
</gene>
<dbReference type="SUPFAM" id="SSF53098">
    <property type="entry name" value="Ribonuclease H-like"/>
    <property type="match status" value="1"/>
</dbReference>
<sequence length="190" mass="21874">KLGQHIFNNGAIQADLAAECEHFDIEIQAMIRAVVTRWLTHGTVLRRALELWPALDAFCDLDQWNEIKKKAVHKYKLDDDEWTFLEQLKPILLMLASATLQMSQSGVPLIHEVIPMFDEMISQLEDVITDIKLFPGVRATAIRARAVLCKYYSKTDDSYMYRMAMSKILFSIVRFYINLVSLSDASFIQD</sequence>
<dbReference type="Proteomes" id="UP000218334">
    <property type="component" value="Unassembled WGS sequence"/>
</dbReference>
<reference evidence="2" key="1">
    <citation type="journal article" date="2017" name="Nat. Ecol. Evol.">
        <title>Genome expansion and lineage-specific genetic innovations in the forest pathogenic fungi Armillaria.</title>
        <authorList>
            <person name="Sipos G."/>
            <person name="Prasanna A.N."/>
            <person name="Walter M.C."/>
            <person name="O'Connor E."/>
            <person name="Balint B."/>
            <person name="Krizsan K."/>
            <person name="Kiss B."/>
            <person name="Hess J."/>
            <person name="Varga T."/>
            <person name="Slot J."/>
            <person name="Riley R."/>
            <person name="Boka B."/>
            <person name="Rigling D."/>
            <person name="Barry K."/>
            <person name="Lee J."/>
            <person name="Mihaltcheva S."/>
            <person name="LaButti K."/>
            <person name="Lipzen A."/>
            <person name="Waldron R."/>
            <person name="Moloney N.M."/>
            <person name="Sperisen C."/>
            <person name="Kredics L."/>
            <person name="Vagvoelgyi C."/>
            <person name="Patrignani A."/>
            <person name="Fitzpatrick D."/>
            <person name="Nagy I."/>
            <person name="Doyle S."/>
            <person name="Anderson J.B."/>
            <person name="Grigoriev I.V."/>
            <person name="Gueldener U."/>
            <person name="Muensterkoetter M."/>
            <person name="Nagy L.G."/>
        </authorList>
    </citation>
    <scope>NUCLEOTIDE SEQUENCE [LARGE SCALE GENOMIC DNA]</scope>
    <source>
        <strain evidence="2">28-4</strain>
    </source>
</reference>
<accession>A0A2H3B6P1</accession>
<dbReference type="EMBL" id="KZ293440">
    <property type="protein sequence ID" value="PBK66579.1"/>
    <property type="molecule type" value="Genomic_DNA"/>
</dbReference>